<dbReference type="Gene3D" id="1.10.560.10">
    <property type="entry name" value="GroEL-like equatorial domain"/>
    <property type="match status" value="1"/>
</dbReference>
<dbReference type="PANTHER" id="PTHR45633">
    <property type="entry name" value="60 KDA HEAT SHOCK PROTEIN, MITOCHONDRIAL"/>
    <property type="match status" value="1"/>
</dbReference>
<dbReference type="RefSeq" id="WP_092455662.1">
    <property type="nucleotide sequence ID" value="NZ_FOJI01000013.1"/>
</dbReference>
<dbReference type="GO" id="GO:0005524">
    <property type="term" value="F:ATP binding"/>
    <property type="evidence" value="ECO:0007669"/>
    <property type="project" value="InterPro"/>
</dbReference>
<comment type="function">
    <text evidence="4">Together with its co-chaperonin GroES, plays an essential role in assisting protein folding. The GroEL-GroES system forms a nano-cage that allows encapsulation of the non-native substrate proteins and provides a physical environment optimized to promote and accelerate protein folding.</text>
</comment>
<dbReference type="Pfam" id="PF00118">
    <property type="entry name" value="Cpn60_TCP1"/>
    <property type="match status" value="1"/>
</dbReference>
<comment type="similarity">
    <text evidence="1 3">Belongs to the chaperonin (HSP60) family.</text>
</comment>
<name>A0A1I0R9N5_9FIRM</name>
<evidence type="ECO:0000256" key="1">
    <source>
        <dbReference type="ARBA" id="ARBA00006607"/>
    </source>
</evidence>
<keyword evidence="2" id="KW-0143">Chaperone</keyword>
<dbReference type="CDD" id="cd03344">
    <property type="entry name" value="GroEL"/>
    <property type="match status" value="1"/>
</dbReference>
<dbReference type="SMR" id="A0A1I0R9N5"/>
<reference evidence="5 6" key="1">
    <citation type="submission" date="2016-10" db="EMBL/GenBank/DDBJ databases">
        <authorList>
            <person name="de Groot N.N."/>
        </authorList>
    </citation>
    <scope>NUCLEOTIDE SEQUENCE [LARGE SCALE GENOMIC DNA]</scope>
    <source>
        <strain evidence="5 6">DSM 9179</strain>
    </source>
</reference>
<gene>
    <name evidence="5" type="ORF">SAMN05421659_11346</name>
</gene>
<proteinExistence type="inferred from homology"/>
<organism evidence="5 6">
    <name type="scientific">[Clostridium] fimetarium</name>
    <dbReference type="NCBI Taxonomy" id="99656"/>
    <lineage>
        <taxon>Bacteria</taxon>
        <taxon>Bacillati</taxon>
        <taxon>Bacillota</taxon>
        <taxon>Clostridia</taxon>
        <taxon>Lachnospirales</taxon>
        <taxon>Lachnospiraceae</taxon>
    </lineage>
</organism>
<dbReference type="InterPro" id="IPR001844">
    <property type="entry name" value="Cpn60/GroEL"/>
</dbReference>
<dbReference type="Gene3D" id="3.30.260.10">
    <property type="entry name" value="TCP-1-like chaperonin intermediate domain"/>
    <property type="match status" value="1"/>
</dbReference>
<dbReference type="GO" id="GO:0140662">
    <property type="term" value="F:ATP-dependent protein folding chaperone"/>
    <property type="evidence" value="ECO:0007669"/>
    <property type="project" value="InterPro"/>
</dbReference>
<dbReference type="FunFam" id="3.50.7.10:FF:000001">
    <property type="entry name" value="60 kDa chaperonin"/>
    <property type="match status" value="1"/>
</dbReference>
<dbReference type="NCBIfam" id="NF000592">
    <property type="entry name" value="PRK00013.1"/>
    <property type="match status" value="1"/>
</dbReference>
<dbReference type="EMBL" id="FOJI01000013">
    <property type="protein sequence ID" value="SEW37542.1"/>
    <property type="molecule type" value="Genomic_DNA"/>
</dbReference>
<dbReference type="STRING" id="99656.SAMN05421659_11346"/>
<dbReference type="InterPro" id="IPR027410">
    <property type="entry name" value="TCP-1-like_intermed_sf"/>
</dbReference>
<evidence type="ECO:0000256" key="3">
    <source>
        <dbReference type="RuleBase" id="RU000418"/>
    </source>
</evidence>
<comment type="subunit">
    <text evidence="4">Forms a cylinder of 14 subunits composed of two heptameric rings stacked back-to-back. Interacts with the co-chaperonin GroES.</text>
</comment>
<keyword evidence="6" id="KW-1185">Reference proteome</keyword>
<dbReference type="AlphaFoldDB" id="A0A1I0R9N5"/>
<dbReference type="SUPFAM" id="SSF54849">
    <property type="entry name" value="GroEL-intermediate domain like"/>
    <property type="match status" value="1"/>
</dbReference>
<protein>
    <recommendedName>
        <fullName evidence="4">60 kDa chaperonin</fullName>
    </recommendedName>
</protein>
<dbReference type="Proteomes" id="UP000199701">
    <property type="component" value="Unassembled WGS sequence"/>
</dbReference>
<dbReference type="OrthoDB" id="9766614at2"/>
<dbReference type="GO" id="GO:0042026">
    <property type="term" value="P:protein refolding"/>
    <property type="evidence" value="ECO:0007669"/>
    <property type="project" value="InterPro"/>
</dbReference>
<accession>A0A1I0R9N5</accession>
<dbReference type="SUPFAM" id="SSF52029">
    <property type="entry name" value="GroEL apical domain-like"/>
    <property type="match status" value="1"/>
</dbReference>
<evidence type="ECO:0000313" key="6">
    <source>
        <dbReference type="Proteomes" id="UP000199701"/>
    </source>
</evidence>
<sequence>MARKLLMNIEAKNALEIGVNKVANTVNITLGPKGRNVLIDRTNNKLSPLIINDGISIAREIELEDPFENMGARLIIEAATKTNEMIGDGTTTSIVLTQAIVQEGLKNIVAGANPIPFRNGMKKASVAVIAALNSMAWKVTTSEQIKRVATISSKNEEIGELIAKGMDSLIKEDGFITIEDSNTMETELEIIQGMRLKTGYISKAMCTDKVGRKVEFMQPYILIADKEISDITELLPLLEKIVNAKAQLLIIARDVIGDALNTIVINKAKGIIQVAAIKATGYGQMQQDLLQDLAVFTGGMVVDELAGMHLKDVELSMLGRAKSVQVQKDNTIILDGYGDSEKVLERAAFIRAKSEETDSEFNKERYRERISKLSGGIAVIKVGASSELEANEKKLRIEDAIASTKAAIKGGVVPGGGSAYIYSQIAIDEMIENNELGYDELTGARIIRKALERPLWQITKNAGLAAEVIVAKQKEMIYPVGFDADKEEFVDMEERGILDPVNVEIKALECAVSVASTLLTSEAINIIVKGTESMPTG</sequence>
<dbReference type="InterPro" id="IPR027413">
    <property type="entry name" value="GROEL-like_equatorial_sf"/>
</dbReference>
<evidence type="ECO:0000313" key="5">
    <source>
        <dbReference type="EMBL" id="SEW37542.1"/>
    </source>
</evidence>
<evidence type="ECO:0000256" key="2">
    <source>
        <dbReference type="ARBA" id="ARBA00023186"/>
    </source>
</evidence>
<dbReference type="NCBIfam" id="NF009489">
    <property type="entry name" value="PRK12851.1"/>
    <property type="match status" value="1"/>
</dbReference>
<dbReference type="PRINTS" id="PR00298">
    <property type="entry name" value="CHAPERONIN60"/>
</dbReference>
<dbReference type="InterPro" id="IPR027409">
    <property type="entry name" value="GroEL-like_apical_dom_sf"/>
</dbReference>
<dbReference type="NCBIfam" id="NF009488">
    <property type="entry name" value="PRK12850.1"/>
    <property type="match status" value="1"/>
</dbReference>
<dbReference type="InterPro" id="IPR002423">
    <property type="entry name" value="Cpn60/GroEL/TCP-1"/>
</dbReference>
<dbReference type="NCBIfam" id="TIGR02348">
    <property type="entry name" value="GroEL"/>
    <property type="match status" value="1"/>
</dbReference>
<dbReference type="NCBIfam" id="NF009487">
    <property type="entry name" value="PRK12849.1"/>
    <property type="match status" value="1"/>
</dbReference>
<dbReference type="Gene3D" id="3.50.7.10">
    <property type="entry name" value="GroEL"/>
    <property type="match status" value="1"/>
</dbReference>
<dbReference type="SUPFAM" id="SSF48592">
    <property type="entry name" value="GroEL equatorial domain-like"/>
    <property type="match status" value="1"/>
</dbReference>
<evidence type="ECO:0000256" key="4">
    <source>
        <dbReference type="RuleBase" id="RU000419"/>
    </source>
</evidence>